<dbReference type="Pfam" id="PF14365">
    <property type="entry name" value="Neprosin_AP"/>
    <property type="match status" value="1"/>
</dbReference>
<feature type="chain" id="PRO_5042077092" description="Neprosin activation peptide domain-containing protein" evidence="1">
    <location>
        <begin position="30"/>
        <end position="164"/>
    </location>
</feature>
<feature type="non-terminal residue" evidence="3">
    <location>
        <position position="164"/>
    </location>
</feature>
<dbReference type="Proteomes" id="UP001202328">
    <property type="component" value="Unassembled WGS sequence"/>
</dbReference>
<keyword evidence="1" id="KW-0732">Signal</keyword>
<dbReference type="AlphaFoldDB" id="A0AAD4X6X2"/>
<dbReference type="EMBL" id="JAJJMB010016078">
    <property type="protein sequence ID" value="KAI3849949.1"/>
    <property type="molecule type" value="Genomic_DNA"/>
</dbReference>
<reference evidence="3" key="1">
    <citation type="submission" date="2022-04" db="EMBL/GenBank/DDBJ databases">
        <title>A functionally conserved STORR gene fusion in Papaver species that diverged 16.8 million years ago.</title>
        <authorList>
            <person name="Catania T."/>
        </authorList>
    </citation>
    <scope>NUCLEOTIDE SEQUENCE</scope>
    <source>
        <strain evidence="3">S-188037</strain>
    </source>
</reference>
<comment type="caution">
    <text evidence="3">The sequence shown here is derived from an EMBL/GenBank/DDBJ whole genome shotgun (WGS) entry which is preliminary data.</text>
</comment>
<dbReference type="InterPro" id="IPR025521">
    <property type="entry name" value="Neprosin_propep"/>
</dbReference>
<dbReference type="PANTHER" id="PTHR31589">
    <property type="entry name" value="PROTEIN, PUTATIVE (DUF239)-RELATED-RELATED"/>
    <property type="match status" value="1"/>
</dbReference>
<evidence type="ECO:0000313" key="4">
    <source>
        <dbReference type="Proteomes" id="UP001202328"/>
    </source>
</evidence>
<dbReference type="PANTHER" id="PTHR31589:SF110">
    <property type="entry name" value="PROTEIN, PUTATIVE (DUF239)-RELATED"/>
    <property type="match status" value="1"/>
</dbReference>
<proteinExistence type="predicted"/>
<evidence type="ECO:0000313" key="3">
    <source>
        <dbReference type="EMBL" id="KAI3849949.1"/>
    </source>
</evidence>
<accession>A0AAD4X6X2</accession>
<dbReference type="InterPro" id="IPR053168">
    <property type="entry name" value="Glutamic_endopeptidase"/>
</dbReference>
<feature type="domain" description="Neprosin activation peptide" evidence="2">
    <location>
        <begin position="57"/>
        <end position="154"/>
    </location>
</feature>
<feature type="signal peptide" evidence="1">
    <location>
        <begin position="1"/>
        <end position="29"/>
    </location>
</feature>
<organism evidence="3 4">
    <name type="scientific">Papaver atlanticum</name>
    <dbReference type="NCBI Taxonomy" id="357466"/>
    <lineage>
        <taxon>Eukaryota</taxon>
        <taxon>Viridiplantae</taxon>
        <taxon>Streptophyta</taxon>
        <taxon>Embryophyta</taxon>
        <taxon>Tracheophyta</taxon>
        <taxon>Spermatophyta</taxon>
        <taxon>Magnoliopsida</taxon>
        <taxon>Ranunculales</taxon>
        <taxon>Papaveraceae</taxon>
        <taxon>Papaveroideae</taxon>
        <taxon>Papaver</taxon>
    </lineage>
</organism>
<evidence type="ECO:0000259" key="2">
    <source>
        <dbReference type="Pfam" id="PF14365"/>
    </source>
</evidence>
<name>A0AAD4X6X2_9MAGN</name>
<sequence>MVYLRSSLVEIQMILVLCNLSVLSKYGAGENYTNVSEEEIIEIEKQLKILNKPPIKTIITKMGDTIDCIDIYKQPSFDHPLLKNHKIQMKPSYSIRKENIRKIDSSATKASLEQINELGKEIMCPVGTVPIRRTTKRELIFSNLLRKSKQNHTNDETLRRMYHH</sequence>
<gene>
    <name evidence="3" type="ORF">MKW98_026863</name>
</gene>
<protein>
    <recommendedName>
        <fullName evidence="2">Neprosin activation peptide domain-containing protein</fullName>
    </recommendedName>
</protein>
<evidence type="ECO:0000256" key="1">
    <source>
        <dbReference type="SAM" id="SignalP"/>
    </source>
</evidence>
<keyword evidence="4" id="KW-1185">Reference proteome</keyword>